<feature type="transmembrane region" description="Helical" evidence="6">
    <location>
        <begin position="7"/>
        <end position="27"/>
    </location>
</feature>
<keyword evidence="4 6" id="KW-1133">Transmembrane helix</keyword>
<evidence type="ECO:0000313" key="7">
    <source>
        <dbReference type="EMBL" id="PNP42689.1"/>
    </source>
</evidence>
<evidence type="ECO:0000313" key="8">
    <source>
        <dbReference type="EMBL" id="PON20990.1"/>
    </source>
</evidence>
<dbReference type="Pfam" id="PF03647">
    <property type="entry name" value="Tmemb_14"/>
    <property type="match status" value="1"/>
</dbReference>
<reference evidence="8 9" key="1">
    <citation type="journal article" date="2016" name="Genome Announc.">
        <title>Draft Whole-Genome Sequence of Trichoderma gamsii T6085, a Promising Biocontrol Agent of Fusarium Head Blight on Wheat.</title>
        <authorList>
            <person name="Baroncelli R."/>
            <person name="Zapparata A."/>
            <person name="Piaggeschi G."/>
            <person name="Sarrocco S."/>
            <person name="Vannacci G."/>
        </authorList>
    </citation>
    <scope>NUCLEOTIDE SEQUENCE [LARGE SCALE GENOMIC DNA]</scope>
    <source>
        <strain evidence="8 9">T6085</strain>
    </source>
</reference>
<dbReference type="EMBL" id="MTYH01000050">
    <property type="protein sequence ID" value="PNP42689.1"/>
    <property type="molecule type" value="Genomic_DNA"/>
</dbReference>
<dbReference type="InterPro" id="IPR005349">
    <property type="entry name" value="TMEM14"/>
</dbReference>
<feature type="transmembrane region" description="Helical" evidence="6">
    <location>
        <begin position="63"/>
        <end position="80"/>
    </location>
</feature>
<evidence type="ECO:0008006" key="11">
    <source>
        <dbReference type="Google" id="ProtNLM"/>
    </source>
</evidence>
<evidence type="ECO:0000256" key="1">
    <source>
        <dbReference type="ARBA" id="ARBA00004370"/>
    </source>
</evidence>
<dbReference type="STRING" id="398673.A0A0W7VN63"/>
<dbReference type="OrthoDB" id="5620at2759"/>
<organism evidence="8 9">
    <name type="scientific">Trichoderma gamsii</name>
    <dbReference type="NCBI Taxonomy" id="398673"/>
    <lineage>
        <taxon>Eukaryota</taxon>
        <taxon>Fungi</taxon>
        <taxon>Dikarya</taxon>
        <taxon>Ascomycota</taxon>
        <taxon>Pezizomycotina</taxon>
        <taxon>Sordariomycetes</taxon>
        <taxon>Hypocreomycetidae</taxon>
        <taxon>Hypocreales</taxon>
        <taxon>Hypocreaceae</taxon>
        <taxon>Trichoderma</taxon>
    </lineage>
</organism>
<dbReference type="Gene3D" id="1.10.10.1740">
    <property type="entry name" value="Transmembrane protein 14-like"/>
    <property type="match status" value="1"/>
</dbReference>
<evidence type="ECO:0000256" key="2">
    <source>
        <dbReference type="ARBA" id="ARBA00007590"/>
    </source>
</evidence>
<gene>
    <name evidence="8" type="ORF">TGAM01_v210170</name>
    <name evidence="7" type="ORF">TGAMA5MH_05430</name>
</gene>
<dbReference type="EMBL" id="JPDN02000057">
    <property type="protein sequence ID" value="PON20990.1"/>
    <property type="molecule type" value="Genomic_DNA"/>
</dbReference>
<evidence type="ECO:0000256" key="4">
    <source>
        <dbReference type="ARBA" id="ARBA00022989"/>
    </source>
</evidence>
<dbReference type="Proteomes" id="UP000236546">
    <property type="component" value="Unassembled WGS sequence"/>
</dbReference>
<comment type="similarity">
    <text evidence="2">Belongs to the TMEM14 family.</text>
</comment>
<dbReference type="RefSeq" id="XP_018660935.1">
    <property type="nucleotide sequence ID" value="XM_018805745.1"/>
</dbReference>
<protein>
    <recommendedName>
        <fullName evidence="11">Transmembrane protein 14C</fullName>
    </recommendedName>
</protein>
<keyword evidence="5 6" id="KW-0472">Membrane</keyword>
<evidence type="ECO:0000256" key="3">
    <source>
        <dbReference type="ARBA" id="ARBA00022692"/>
    </source>
</evidence>
<keyword evidence="3 6" id="KW-0812">Transmembrane</keyword>
<dbReference type="AlphaFoldDB" id="A0A0W7VN63"/>
<dbReference type="InterPro" id="IPR044890">
    <property type="entry name" value="TMEM14_sf"/>
</dbReference>
<proteinExistence type="inferred from homology"/>
<comment type="subcellular location">
    <subcellularLocation>
        <location evidence="1">Membrane</location>
    </subcellularLocation>
</comment>
<evidence type="ECO:0000313" key="10">
    <source>
        <dbReference type="Proteomes" id="UP000236546"/>
    </source>
</evidence>
<reference evidence="7 10" key="2">
    <citation type="submission" date="2017-02" db="EMBL/GenBank/DDBJ databases">
        <title>Genomes of Trichoderma spp. with biocontrol activity.</title>
        <authorList>
            <person name="Gardiner D."/>
            <person name="Kazan K."/>
            <person name="Vos C."/>
            <person name="Harvey P."/>
        </authorList>
    </citation>
    <scope>NUCLEOTIDE SEQUENCE [LARGE SCALE GENOMIC DNA]</scope>
    <source>
        <strain evidence="7 10">A5MH</strain>
    </source>
</reference>
<evidence type="ECO:0000313" key="9">
    <source>
        <dbReference type="Proteomes" id="UP000054821"/>
    </source>
</evidence>
<name>A0A0W7VN63_9HYPO</name>
<dbReference type="Proteomes" id="UP000054821">
    <property type="component" value="Unassembled WGS sequence"/>
</dbReference>
<evidence type="ECO:0000256" key="6">
    <source>
        <dbReference type="SAM" id="Phobius"/>
    </source>
</evidence>
<reference evidence="8" key="3">
    <citation type="submission" date="2017-08" db="EMBL/GenBank/DDBJ databases">
        <title>Trichoderma gamsii strain T6085, whole genome shotgun sequencing project.</title>
        <authorList>
            <person name="Baroncelli R."/>
        </authorList>
    </citation>
    <scope>NUCLEOTIDE SEQUENCE</scope>
    <source>
        <strain evidence="8">T6085</strain>
    </source>
</reference>
<dbReference type="GeneID" id="29985828"/>
<evidence type="ECO:0000256" key="5">
    <source>
        <dbReference type="ARBA" id="ARBA00023136"/>
    </source>
</evidence>
<feature type="transmembrane region" description="Helical" evidence="6">
    <location>
        <begin position="33"/>
        <end position="51"/>
    </location>
</feature>
<feature type="transmembrane region" description="Helical" evidence="6">
    <location>
        <begin position="86"/>
        <end position="105"/>
    </location>
</feature>
<dbReference type="GO" id="GO:0016020">
    <property type="term" value="C:membrane"/>
    <property type="evidence" value="ECO:0007669"/>
    <property type="project" value="UniProtKB-SubCell"/>
</dbReference>
<comment type="caution">
    <text evidence="8">The sequence shown here is derived from an EMBL/GenBank/DDBJ whole genome shotgun (WGS) entry which is preliminary data.</text>
</comment>
<keyword evidence="9" id="KW-1185">Reference proteome</keyword>
<sequence>MAATSNPLATTSFILGTVTFGGGAIGFARTGSVPSIAAGSLVGLLYGVGGYRTATNASYGVELSFLASAILGFSSIPRAIRGRKPVPIVLSIISLFGLYTFGKALRAAA</sequence>
<accession>A0A0W7VN63</accession>